<feature type="domain" description="S1 motif" evidence="5">
    <location>
        <begin position="350"/>
        <end position="419"/>
    </location>
</feature>
<evidence type="ECO:0000313" key="6">
    <source>
        <dbReference type="EMBL" id="BBE30464.1"/>
    </source>
</evidence>
<dbReference type="GO" id="GO:0022627">
    <property type="term" value="C:cytosolic small ribosomal subunit"/>
    <property type="evidence" value="ECO:0007669"/>
    <property type="project" value="TreeGrafter"/>
</dbReference>
<dbReference type="PROSITE" id="PS50126">
    <property type="entry name" value="S1"/>
    <property type="match status" value="5"/>
</dbReference>
<dbReference type="SUPFAM" id="SSF50249">
    <property type="entry name" value="Nucleic acid-binding proteins"/>
    <property type="match status" value="5"/>
</dbReference>
<keyword evidence="3" id="KW-0687">Ribonucleoprotein</keyword>
<keyword evidence="2 6" id="KW-0689">Ribosomal protein</keyword>
<feature type="domain" description="S1 motif" evidence="5">
    <location>
        <begin position="178"/>
        <end position="247"/>
    </location>
</feature>
<dbReference type="RefSeq" id="WP_190615559.1">
    <property type="nucleotide sequence ID" value="NZ_AP018712.1"/>
</dbReference>
<keyword evidence="7" id="KW-1185">Reference proteome</keyword>
<dbReference type="AlphaFoldDB" id="A0A7G1G5X2"/>
<gene>
    <name evidence="6" type="primary">rpsA</name>
    <name evidence="6" type="ORF">OSSY52_06050</name>
</gene>
<evidence type="ECO:0000256" key="1">
    <source>
        <dbReference type="ARBA" id="ARBA00006767"/>
    </source>
</evidence>
<dbReference type="CDD" id="cd00164">
    <property type="entry name" value="S1_like"/>
    <property type="match status" value="1"/>
</dbReference>
<feature type="domain" description="S1 motif" evidence="5">
    <location>
        <begin position="264"/>
        <end position="333"/>
    </location>
</feature>
<dbReference type="Pfam" id="PF00575">
    <property type="entry name" value="S1"/>
    <property type="match status" value="5"/>
</dbReference>
<feature type="domain" description="S1 motif" evidence="5">
    <location>
        <begin position="436"/>
        <end position="510"/>
    </location>
</feature>
<dbReference type="KEGG" id="ocy:OSSY52_06050"/>
<dbReference type="InParanoid" id="A0A7G1G5X2"/>
<dbReference type="GO" id="GO:0003735">
    <property type="term" value="F:structural constituent of ribosome"/>
    <property type="evidence" value="ECO:0007669"/>
    <property type="project" value="TreeGrafter"/>
</dbReference>
<dbReference type="PRINTS" id="PR00681">
    <property type="entry name" value="RIBOSOMALS1"/>
</dbReference>
<evidence type="ECO:0000256" key="4">
    <source>
        <dbReference type="ARBA" id="ARBA00025604"/>
    </source>
</evidence>
<evidence type="ECO:0000313" key="7">
    <source>
        <dbReference type="Proteomes" id="UP000516361"/>
    </source>
</evidence>
<dbReference type="Proteomes" id="UP000516361">
    <property type="component" value="Chromosome"/>
</dbReference>
<comment type="function">
    <text evidence="4">Binds mRNA; thus facilitating recognition of the initiation point. It is needed to translate mRNA with a short Shine-Dalgarno (SD) purine-rich sequence.</text>
</comment>
<dbReference type="FunCoup" id="A0A7G1G5X2">
    <property type="interactions" value="445"/>
</dbReference>
<dbReference type="GO" id="GO:0003729">
    <property type="term" value="F:mRNA binding"/>
    <property type="evidence" value="ECO:0007669"/>
    <property type="project" value="TreeGrafter"/>
</dbReference>
<dbReference type="FunFam" id="2.40.50.140:FF:000103">
    <property type="entry name" value="protein RRP5 homolog"/>
    <property type="match status" value="2"/>
</dbReference>
<dbReference type="SMART" id="SM00316">
    <property type="entry name" value="S1"/>
    <property type="match status" value="6"/>
</dbReference>
<dbReference type="InterPro" id="IPR003029">
    <property type="entry name" value="S1_domain"/>
</dbReference>
<dbReference type="Gene3D" id="2.40.50.140">
    <property type="entry name" value="Nucleic acid-binding proteins"/>
    <property type="match status" value="5"/>
</dbReference>
<dbReference type="InterPro" id="IPR035104">
    <property type="entry name" value="Ribosomal_protein_S1-like"/>
</dbReference>
<sequence>MEEMSFEELLNENEMNEIKRGKLFKGEVVRIASDGIWVSLEATGDALVKSDELVKNISEYKIGDPISVVVTKTNDETGINSASERRALGEKLREEIKEGAVLKTKFEKRLEKGYQVLIGNAVRAFLPGSLSMLKPTDKMPENEMDMKVISVRGRRIVVSRKDIIEEQQREIYENYKENMIVEGTVDSIKNFGAFVKLNDYVNALIPVSEISWDKNVNINEVLKIGSKVKGVIIRLDQDKKKISISLKQLKDNPWTNIEEKYPIDSVVTGIVTNIFPFGFTVKVESGVEGLVHESEVFWARRGKIKDVVSIGDKVEVKVLGINREKNRLSLSYKQVLGNPWEEIENKYNIGNVVGGKVEKVLPNGAIIKLEEGITGFVHVSELSWNFVDNVEEALNDGDNVKVKVLDIDKENQKMKLSIKQAIENPWKKVVNELKVGDYINGKVIRYAGTGAVVIVEDYNVEAFLPVKKVSYEKIEDIKNVLKIGDSLKAKVLDIEFENEEKKGNMVISVLDVIKDEERKELDEAIKKVNEDA</sequence>
<dbReference type="InterPro" id="IPR050437">
    <property type="entry name" value="Ribos_protein_bS1-like"/>
</dbReference>
<evidence type="ECO:0000256" key="3">
    <source>
        <dbReference type="ARBA" id="ARBA00023274"/>
    </source>
</evidence>
<name>A0A7G1G5X2_9BACT</name>
<accession>A0A7G1G5X2</accession>
<protein>
    <submittedName>
        <fullName evidence="6">Ribosomal protein S1</fullName>
    </submittedName>
</protein>
<dbReference type="InterPro" id="IPR012340">
    <property type="entry name" value="NA-bd_OB-fold"/>
</dbReference>
<dbReference type="PANTHER" id="PTHR10724">
    <property type="entry name" value="30S RIBOSOMAL PROTEIN S1"/>
    <property type="match status" value="1"/>
</dbReference>
<evidence type="ECO:0000256" key="2">
    <source>
        <dbReference type="ARBA" id="ARBA00022980"/>
    </source>
</evidence>
<dbReference type="PANTHER" id="PTHR10724:SF7">
    <property type="entry name" value="SMALL RIBOSOMAL SUBUNIT PROTEIN BS1C"/>
    <property type="match status" value="1"/>
</dbReference>
<comment type="similarity">
    <text evidence="1">Belongs to the bacterial ribosomal protein bS1 family.</text>
</comment>
<organism evidence="6 7">
    <name type="scientific">Tepiditoga spiralis</name>
    <dbReference type="NCBI Taxonomy" id="2108365"/>
    <lineage>
        <taxon>Bacteria</taxon>
        <taxon>Thermotogati</taxon>
        <taxon>Thermotogota</taxon>
        <taxon>Thermotogae</taxon>
        <taxon>Petrotogales</taxon>
        <taxon>Petrotogaceae</taxon>
        <taxon>Tepiditoga</taxon>
    </lineage>
</organism>
<dbReference type="EMBL" id="AP018712">
    <property type="protein sequence ID" value="BBE30464.1"/>
    <property type="molecule type" value="Genomic_DNA"/>
</dbReference>
<evidence type="ECO:0000259" key="5">
    <source>
        <dbReference type="PROSITE" id="PS50126"/>
    </source>
</evidence>
<proteinExistence type="inferred from homology"/>
<feature type="domain" description="S1 motif" evidence="5">
    <location>
        <begin position="21"/>
        <end position="85"/>
    </location>
</feature>
<reference evidence="6 7" key="1">
    <citation type="submission" date="2018-06" db="EMBL/GenBank/DDBJ databases">
        <title>Genome sequencing of Oceanotoga sp. sy52.</title>
        <authorList>
            <person name="Mori K."/>
        </authorList>
    </citation>
    <scope>NUCLEOTIDE SEQUENCE [LARGE SCALE GENOMIC DNA]</scope>
    <source>
        <strain evidence="7">sy52</strain>
    </source>
</reference>
<dbReference type="GO" id="GO:0006412">
    <property type="term" value="P:translation"/>
    <property type="evidence" value="ECO:0007669"/>
    <property type="project" value="TreeGrafter"/>
</dbReference>